<sequence>MTCAILSRMEDVMKGRIGGEQGYEVRCNLDGDAIRGRAGGKLHGKDITLEITETGVVGTVGNESVSIQLQEGELKGNVGSEKITLRGVDRVTGFLGEPIIGWNIVAQQNGEKLVGQLGSTVLGRTFELNLGSAPGWVGALVAAVAFYALEPRAVTRK</sequence>
<reference evidence="1 2" key="1">
    <citation type="journal article" date="2011" name="Stand. Genomic Sci.">
        <title>Complete genome sequence of Deinococcus maricopensis type strain (LB-34).</title>
        <authorList>
            <person name="Pukall R."/>
            <person name="Zeytun A."/>
            <person name="Lucas S."/>
            <person name="Lapidus A."/>
            <person name="Hammon N."/>
            <person name="Deshpande S."/>
            <person name="Nolan M."/>
            <person name="Cheng J.F."/>
            <person name="Pitluck S."/>
            <person name="Liolios K."/>
            <person name="Pagani I."/>
            <person name="Mikhailova N."/>
            <person name="Ivanova N."/>
            <person name="Mavromatis K."/>
            <person name="Pati A."/>
            <person name="Tapia R."/>
            <person name="Han C."/>
            <person name="Goodwin L."/>
            <person name="Chen A."/>
            <person name="Palaniappan K."/>
            <person name="Land M."/>
            <person name="Hauser L."/>
            <person name="Chang Y.J."/>
            <person name="Jeffries C.D."/>
            <person name="Brambilla E.M."/>
            <person name="Rohde M."/>
            <person name="Goker M."/>
            <person name="Detter J.C."/>
            <person name="Woyke T."/>
            <person name="Bristow J."/>
            <person name="Eisen J.A."/>
            <person name="Markowitz V."/>
            <person name="Hugenholtz P."/>
            <person name="Kyrpides N.C."/>
            <person name="Klenk H.P."/>
        </authorList>
    </citation>
    <scope>NUCLEOTIDE SEQUENCE [LARGE SCALE GENOMIC DNA]</scope>
    <source>
        <strain evidence="2">DSM 21211 / LMG 22137 / NRRL B-23946 / LB-34</strain>
    </source>
</reference>
<proteinExistence type="predicted"/>
<dbReference type="Proteomes" id="UP000008635">
    <property type="component" value="Chromosome"/>
</dbReference>
<dbReference type="KEGG" id="dmr:Deima_1997"/>
<dbReference type="EMBL" id="CP002454">
    <property type="protein sequence ID" value="ADV67642.1"/>
    <property type="molecule type" value="Genomic_DNA"/>
</dbReference>
<keyword evidence="2" id="KW-1185">Reference proteome</keyword>
<evidence type="ECO:0000313" key="1">
    <source>
        <dbReference type="EMBL" id="ADV67642.1"/>
    </source>
</evidence>
<dbReference type="HOGENOM" id="CLU_1728385_0_0_0"/>
<evidence type="ECO:0000313" key="2">
    <source>
        <dbReference type="Proteomes" id="UP000008635"/>
    </source>
</evidence>
<dbReference type="AlphaFoldDB" id="E8U9A3"/>
<reference evidence="2" key="2">
    <citation type="submission" date="2011-01" db="EMBL/GenBank/DDBJ databases">
        <title>The complete genome of Deinococcus maricopensis DSM 21211.</title>
        <authorList>
            <consortium name="US DOE Joint Genome Institute (JGI-PGF)"/>
            <person name="Lucas S."/>
            <person name="Copeland A."/>
            <person name="Lapidus A."/>
            <person name="Goodwin L."/>
            <person name="Pitluck S."/>
            <person name="Kyrpides N."/>
            <person name="Mavromatis K."/>
            <person name="Pagani I."/>
            <person name="Ivanova N."/>
            <person name="Ovchinnikova G."/>
            <person name="Zeytun A."/>
            <person name="Detter J.C."/>
            <person name="Han C."/>
            <person name="Land M."/>
            <person name="Hauser L."/>
            <person name="Markowitz V."/>
            <person name="Cheng J.-F."/>
            <person name="Hugenholtz P."/>
            <person name="Woyke T."/>
            <person name="Wu D."/>
            <person name="Pukall R."/>
            <person name="Gehrich-Schroeter G."/>
            <person name="Brambilla E."/>
            <person name="Klenk H.-P."/>
            <person name="Eisen J.A."/>
        </authorList>
    </citation>
    <scope>NUCLEOTIDE SEQUENCE [LARGE SCALE GENOMIC DNA]</scope>
    <source>
        <strain evidence="2">DSM 21211 / LMG 22137 / NRRL B-23946 / LB-34</strain>
    </source>
</reference>
<organism evidence="1 2">
    <name type="scientific">Deinococcus maricopensis (strain DSM 21211 / LMG 22137 / NRRL B-23946 / LB-34)</name>
    <dbReference type="NCBI Taxonomy" id="709986"/>
    <lineage>
        <taxon>Bacteria</taxon>
        <taxon>Thermotogati</taxon>
        <taxon>Deinococcota</taxon>
        <taxon>Deinococci</taxon>
        <taxon>Deinococcales</taxon>
        <taxon>Deinococcaceae</taxon>
        <taxon>Deinococcus</taxon>
    </lineage>
</organism>
<accession>E8U9A3</accession>
<protein>
    <submittedName>
        <fullName evidence="1">Uncharacterized protein</fullName>
    </submittedName>
</protein>
<gene>
    <name evidence="1" type="ordered locus">Deima_1997</name>
</gene>
<dbReference type="STRING" id="709986.Deima_1997"/>
<name>E8U9A3_DEIML</name>